<name>A0A834W2J4_9FABA</name>
<comment type="caution">
    <text evidence="2">The sequence shown here is derived from an EMBL/GenBank/DDBJ whole genome shotgun (WGS) entry which is preliminary data.</text>
</comment>
<dbReference type="EMBL" id="JAAIUW010000013">
    <property type="protein sequence ID" value="KAF7803481.1"/>
    <property type="molecule type" value="Genomic_DNA"/>
</dbReference>
<dbReference type="AlphaFoldDB" id="A0A834W2J4"/>
<gene>
    <name evidence="2" type="ORF">G2W53_042592</name>
</gene>
<sequence length="86" mass="9634">MKVTLTLSLQWRNSLDLPPLDLPVVSPPARPLLHHSLIQSSPTPWEAPAVQVEAEAETEPRARPLGPLSQQFDSYPNAPTFITQWR</sequence>
<reference evidence="2" key="1">
    <citation type="submission" date="2020-09" db="EMBL/GenBank/DDBJ databases">
        <title>Genome-Enabled Discovery of Anthraquinone Biosynthesis in Senna tora.</title>
        <authorList>
            <person name="Kang S.-H."/>
            <person name="Pandey R.P."/>
            <person name="Lee C.-M."/>
            <person name="Sim J.-S."/>
            <person name="Jeong J.-T."/>
            <person name="Choi B.-S."/>
            <person name="Jung M."/>
            <person name="Ginzburg D."/>
            <person name="Zhao K."/>
            <person name="Won S.Y."/>
            <person name="Oh T.-J."/>
            <person name="Yu Y."/>
            <person name="Kim N.-H."/>
            <person name="Lee O.R."/>
            <person name="Lee T.-H."/>
            <person name="Bashyal P."/>
            <person name="Kim T.-S."/>
            <person name="Lee W.-H."/>
            <person name="Kawkins C."/>
            <person name="Kim C.-K."/>
            <person name="Kim J.S."/>
            <person name="Ahn B.O."/>
            <person name="Rhee S.Y."/>
            <person name="Sohng J.K."/>
        </authorList>
    </citation>
    <scope>NUCLEOTIDE SEQUENCE</scope>
    <source>
        <tissue evidence="2">Leaf</tissue>
    </source>
</reference>
<evidence type="ECO:0000313" key="2">
    <source>
        <dbReference type="EMBL" id="KAF7803481.1"/>
    </source>
</evidence>
<proteinExistence type="predicted"/>
<organism evidence="2 3">
    <name type="scientific">Senna tora</name>
    <dbReference type="NCBI Taxonomy" id="362788"/>
    <lineage>
        <taxon>Eukaryota</taxon>
        <taxon>Viridiplantae</taxon>
        <taxon>Streptophyta</taxon>
        <taxon>Embryophyta</taxon>
        <taxon>Tracheophyta</taxon>
        <taxon>Spermatophyta</taxon>
        <taxon>Magnoliopsida</taxon>
        <taxon>eudicotyledons</taxon>
        <taxon>Gunneridae</taxon>
        <taxon>Pentapetalae</taxon>
        <taxon>rosids</taxon>
        <taxon>fabids</taxon>
        <taxon>Fabales</taxon>
        <taxon>Fabaceae</taxon>
        <taxon>Caesalpinioideae</taxon>
        <taxon>Cassia clade</taxon>
        <taxon>Senna</taxon>
    </lineage>
</organism>
<protein>
    <submittedName>
        <fullName evidence="2">Uncharacterized protein</fullName>
    </submittedName>
</protein>
<feature type="region of interest" description="Disordered" evidence="1">
    <location>
        <begin position="55"/>
        <end position="86"/>
    </location>
</feature>
<accession>A0A834W2J4</accession>
<keyword evidence="3" id="KW-1185">Reference proteome</keyword>
<evidence type="ECO:0000313" key="3">
    <source>
        <dbReference type="Proteomes" id="UP000634136"/>
    </source>
</evidence>
<dbReference type="Proteomes" id="UP000634136">
    <property type="component" value="Unassembled WGS sequence"/>
</dbReference>
<evidence type="ECO:0000256" key="1">
    <source>
        <dbReference type="SAM" id="MobiDB-lite"/>
    </source>
</evidence>